<accession>A0ABS7K3P2</accession>
<name>A0ABS7K3P2_9BACI</name>
<gene>
    <name evidence="3" type="ORF">H0185_08625</name>
</gene>
<evidence type="ECO:0000259" key="1">
    <source>
        <dbReference type="Pfam" id="PF00188"/>
    </source>
</evidence>
<feature type="domain" description="CAP-associated" evidence="2">
    <location>
        <begin position="94"/>
        <end position="229"/>
    </location>
</feature>
<dbReference type="InterPro" id="IPR029410">
    <property type="entry name" value="CAP_assoc"/>
</dbReference>
<dbReference type="Pfam" id="PF14504">
    <property type="entry name" value="CAP_assoc_N"/>
    <property type="match status" value="1"/>
</dbReference>
<comment type="caution">
    <text evidence="3">The sequence shown here is derived from an EMBL/GenBank/DDBJ whole genome shotgun (WGS) entry which is preliminary data.</text>
</comment>
<keyword evidence="4" id="KW-1185">Reference proteome</keyword>
<dbReference type="Pfam" id="PF00188">
    <property type="entry name" value="CAP"/>
    <property type="match status" value="1"/>
</dbReference>
<dbReference type="PANTHER" id="PTHR31157">
    <property type="entry name" value="SCP DOMAIN-CONTAINING PROTEIN"/>
    <property type="match status" value="1"/>
</dbReference>
<proteinExistence type="predicted"/>
<dbReference type="SUPFAM" id="SSF55797">
    <property type="entry name" value="PR-1-like"/>
    <property type="match status" value="1"/>
</dbReference>
<sequence>MRFFILLLIGILFYNFWPNIEEKLGIDLVDTLKTEFNAVKDNTDLSTLPESLEDDINSLFKGSFIEEDNQEQSVEAPILETPAKQTFSIANIELGETKSKVEEEHGAPIRSSVNEYGTDWYAYHHNYHNFIMVSYNEKNEVAGIYTNQDLISSTTSIAHGTPKEIVLQQLGNPVDKIQKGMVFYQLPEERDYDLFQIDNSYVTIFYDKHKTNTVTAIQIISERLEKQRNDFYSVASEELKAGFEYQMFDLTNATRVEFGLSALEWDDQVRETARKHSSDMASNNYFSHTNLAGESPFDRMMNDDIHFSVAGENLAYGQTSSVFAHEGLMNSLGHRENILKSDFKQLGVGVAFNSESHPYYTQKYYTKR</sequence>
<reference evidence="3 4" key="1">
    <citation type="submission" date="2020-07" db="EMBL/GenBank/DDBJ databases">
        <title>Fungal Genomes of the International Space Station.</title>
        <authorList>
            <person name="Seuylemezian A."/>
            <person name="Singh N.K."/>
            <person name="Wood J."/>
            <person name="Venkateswaran K."/>
        </authorList>
    </citation>
    <scope>NUCLEOTIDE SEQUENCE [LARGE SCALE GENOMIC DNA]</scope>
    <source>
        <strain evidence="3 4">PL-B2</strain>
    </source>
</reference>
<evidence type="ECO:0000313" key="4">
    <source>
        <dbReference type="Proteomes" id="UP000769780"/>
    </source>
</evidence>
<dbReference type="InterPro" id="IPR014044">
    <property type="entry name" value="CAP_dom"/>
</dbReference>
<organism evidence="3 4">
    <name type="scientific">Mesobacillus maritimus</name>
    <dbReference type="NCBI Taxonomy" id="1643336"/>
    <lineage>
        <taxon>Bacteria</taxon>
        <taxon>Bacillati</taxon>
        <taxon>Bacillota</taxon>
        <taxon>Bacilli</taxon>
        <taxon>Bacillales</taxon>
        <taxon>Bacillaceae</taxon>
        <taxon>Mesobacillus</taxon>
    </lineage>
</organism>
<evidence type="ECO:0000259" key="2">
    <source>
        <dbReference type="Pfam" id="PF14504"/>
    </source>
</evidence>
<dbReference type="Gene3D" id="3.40.33.10">
    <property type="entry name" value="CAP"/>
    <property type="match status" value="1"/>
</dbReference>
<dbReference type="CDD" id="cd05379">
    <property type="entry name" value="CAP_bacterial"/>
    <property type="match status" value="1"/>
</dbReference>
<dbReference type="InterPro" id="IPR035940">
    <property type="entry name" value="CAP_sf"/>
</dbReference>
<protein>
    <submittedName>
        <fullName evidence="3">CAP domain-containing protein</fullName>
    </submittedName>
</protein>
<dbReference type="PANTHER" id="PTHR31157:SF1">
    <property type="entry name" value="SCP DOMAIN-CONTAINING PROTEIN"/>
    <property type="match status" value="1"/>
</dbReference>
<evidence type="ECO:0000313" key="3">
    <source>
        <dbReference type="EMBL" id="MBY0096873.1"/>
    </source>
</evidence>
<dbReference type="EMBL" id="JACWFH010000009">
    <property type="protein sequence ID" value="MBY0096873.1"/>
    <property type="molecule type" value="Genomic_DNA"/>
</dbReference>
<feature type="domain" description="SCP" evidence="1">
    <location>
        <begin position="249"/>
        <end position="364"/>
    </location>
</feature>
<dbReference type="Proteomes" id="UP000769780">
    <property type="component" value="Unassembled WGS sequence"/>
</dbReference>